<dbReference type="Proteomes" id="UP000027920">
    <property type="component" value="Unassembled WGS sequence"/>
</dbReference>
<sequence>MIGLMRWARPLSSQSRFHDPEDHRLMENESNVDINHQTGLPVLDGESGEDELAFRHLRGVDTVDLFYDLLVVASLATVTARSEIFDAATLKAYLCFFTLLWVTWLQSTLFGIRCPADSRFRHVHKAISWITMTVFVVCTMTYDIIHIPSTIQGFKALSSILITSRLILATQYIIVLWNASNQEISRLPLIYSIGSMMVSAMAFLLIFWGLGENSGCYLAWYGVCVAEATSIIGIFTKWRMTSANTAHLVERLGLLTVVIMAKGVLSLSRTTYKLFDTVKWPLADNLGELVCSMLLMYFIFMLYFNHAENDRFAWTSQRIWTILHYPLHVAILVMMEDCSFLILSRVINQISGAWQALHPLHDFSDLRTFFEGYISSREVASDLLDDIDSLFNIAFRNRTRLLNLYNYTEQIEEIKHIAQPFNSFQWQLEAGTRIDRLWNEAENAIASVFGVNGLQPLDHRSSAAYQRPATDELCSYFYLSAGSLLLILALMSLVSKKDHEQSRWLSIWANIVIGLAFLLPVSSIWVNSGTVEAFYSTRWTVVLVVFGYFTVALSHDLARRTQDRQNCQGQSEREDTVTQLLEKGVHCGGSYA</sequence>
<feature type="transmembrane region" description="Helical" evidence="1">
    <location>
        <begin position="507"/>
        <end position="526"/>
    </location>
</feature>
<dbReference type="EMBL" id="AMGV01000001">
    <property type="protein sequence ID" value="KEF63305.1"/>
    <property type="molecule type" value="Genomic_DNA"/>
</dbReference>
<dbReference type="VEuPathDB" id="FungiDB:A1O9_01282"/>
<organism evidence="2 3">
    <name type="scientific">Exophiala aquamarina CBS 119918</name>
    <dbReference type="NCBI Taxonomy" id="1182545"/>
    <lineage>
        <taxon>Eukaryota</taxon>
        <taxon>Fungi</taxon>
        <taxon>Dikarya</taxon>
        <taxon>Ascomycota</taxon>
        <taxon>Pezizomycotina</taxon>
        <taxon>Eurotiomycetes</taxon>
        <taxon>Chaetothyriomycetidae</taxon>
        <taxon>Chaetothyriales</taxon>
        <taxon>Herpotrichiellaceae</taxon>
        <taxon>Exophiala</taxon>
    </lineage>
</organism>
<comment type="caution">
    <text evidence="2">The sequence shown here is derived from an EMBL/GenBank/DDBJ whole genome shotgun (WGS) entry which is preliminary data.</text>
</comment>
<feature type="transmembrane region" description="Helical" evidence="1">
    <location>
        <begin position="90"/>
        <end position="114"/>
    </location>
</feature>
<gene>
    <name evidence="2" type="ORF">A1O9_01282</name>
</gene>
<keyword evidence="1" id="KW-0812">Transmembrane</keyword>
<feature type="transmembrane region" description="Helical" evidence="1">
    <location>
        <begin position="189"/>
        <end position="211"/>
    </location>
</feature>
<feature type="transmembrane region" description="Helical" evidence="1">
    <location>
        <begin position="476"/>
        <end position="495"/>
    </location>
</feature>
<dbReference type="AlphaFoldDB" id="A0A072Q5Y0"/>
<dbReference type="OrthoDB" id="3177213at2759"/>
<dbReference type="PANTHER" id="PTHR42101">
    <property type="entry name" value="CHROMOSOME 16, WHOLE GENOME SHOTGUN SEQUENCE"/>
    <property type="match status" value="1"/>
</dbReference>
<evidence type="ECO:0000256" key="1">
    <source>
        <dbReference type="SAM" id="Phobius"/>
    </source>
</evidence>
<evidence type="ECO:0000313" key="3">
    <source>
        <dbReference type="Proteomes" id="UP000027920"/>
    </source>
</evidence>
<keyword evidence="1" id="KW-0472">Membrane</keyword>
<evidence type="ECO:0000313" key="2">
    <source>
        <dbReference type="EMBL" id="KEF63305.1"/>
    </source>
</evidence>
<feature type="transmembrane region" description="Helical" evidence="1">
    <location>
        <begin position="248"/>
        <end position="265"/>
    </location>
</feature>
<feature type="transmembrane region" description="Helical" evidence="1">
    <location>
        <begin position="126"/>
        <end position="145"/>
    </location>
</feature>
<dbReference type="PANTHER" id="PTHR42101:SF1">
    <property type="entry name" value="LOW TEMPERATURE REQUIREMENT A"/>
    <property type="match status" value="1"/>
</dbReference>
<feature type="transmembrane region" description="Helical" evidence="1">
    <location>
        <begin position="217"/>
        <end position="236"/>
    </location>
</feature>
<protein>
    <submittedName>
        <fullName evidence="2">Uncharacterized protein</fullName>
    </submittedName>
</protein>
<keyword evidence="1" id="KW-1133">Transmembrane helix</keyword>
<dbReference type="GeneID" id="25276229"/>
<dbReference type="STRING" id="1182545.A0A072Q5Y0"/>
<feature type="transmembrane region" description="Helical" evidence="1">
    <location>
        <begin position="285"/>
        <end position="304"/>
    </location>
</feature>
<name>A0A072Q5Y0_9EURO</name>
<proteinExistence type="predicted"/>
<dbReference type="HOGENOM" id="CLU_016136_2_0_1"/>
<dbReference type="RefSeq" id="XP_013265895.1">
    <property type="nucleotide sequence ID" value="XM_013410441.1"/>
</dbReference>
<feature type="transmembrane region" description="Helical" evidence="1">
    <location>
        <begin position="538"/>
        <end position="558"/>
    </location>
</feature>
<reference evidence="2 3" key="1">
    <citation type="submission" date="2013-03" db="EMBL/GenBank/DDBJ databases">
        <title>The Genome Sequence of Exophiala aquamarina CBS 119918.</title>
        <authorList>
            <consortium name="The Broad Institute Genomics Platform"/>
            <person name="Cuomo C."/>
            <person name="de Hoog S."/>
            <person name="Gorbushina A."/>
            <person name="Walker B."/>
            <person name="Young S.K."/>
            <person name="Zeng Q."/>
            <person name="Gargeya S."/>
            <person name="Fitzgerald M."/>
            <person name="Haas B."/>
            <person name="Abouelleil A."/>
            <person name="Allen A.W."/>
            <person name="Alvarado L."/>
            <person name="Arachchi H.M."/>
            <person name="Berlin A.M."/>
            <person name="Chapman S.B."/>
            <person name="Gainer-Dewar J."/>
            <person name="Goldberg J."/>
            <person name="Griggs A."/>
            <person name="Gujja S."/>
            <person name="Hansen M."/>
            <person name="Howarth C."/>
            <person name="Imamovic A."/>
            <person name="Ireland A."/>
            <person name="Larimer J."/>
            <person name="McCowan C."/>
            <person name="Murphy C."/>
            <person name="Pearson M."/>
            <person name="Poon T.W."/>
            <person name="Priest M."/>
            <person name="Roberts A."/>
            <person name="Saif S."/>
            <person name="Shea T."/>
            <person name="Sisk P."/>
            <person name="Sykes S."/>
            <person name="Wortman J."/>
            <person name="Nusbaum C."/>
            <person name="Birren B."/>
        </authorList>
    </citation>
    <scope>NUCLEOTIDE SEQUENCE [LARGE SCALE GENOMIC DNA]</scope>
    <source>
        <strain evidence="2 3">CBS 119918</strain>
    </source>
</reference>
<feature type="transmembrane region" description="Helical" evidence="1">
    <location>
        <begin position="157"/>
        <end position="177"/>
    </location>
</feature>
<keyword evidence="3" id="KW-1185">Reference proteome</keyword>
<accession>A0A072Q5Y0</accession>